<dbReference type="EMBL" id="JAKVTV010000008">
    <property type="protein sequence ID" value="MCH4824596.1"/>
    <property type="molecule type" value="Genomic_DNA"/>
</dbReference>
<evidence type="ECO:0000313" key="2">
    <source>
        <dbReference type="Proteomes" id="UP001139226"/>
    </source>
</evidence>
<sequence>MDGKNLNVLDLKNEFRKEIQIRNSGDSIFWIKNYSDTNYFEDRKTIEKMFGSEIESKYNDIVHEISEENPDINFSIKENIIQWLFFTKQRSPIWRNHLNNFINYSEFEKKLERFVETAVSMRWTIYKTKNDNNWITSDNPGFCLNIEDFLSQQKLSSIPIYDLNVDSILFYPLTKKYCLNIHPYDKGESLNLNLTNTPLNFETTSEKFLKLINYCTYINSSRLIISNDSSSIQNLEIKNKT</sequence>
<protein>
    <submittedName>
        <fullName evidence="1">DUF4238 domain-containing protein</fullName>
    </submittedName>
</protein>
<organism evidence="1 2">
    <name type="scientific">Christiangramia lutea</name>
    <dbReference type="NCBI Taxonomy" id="1607951"/>
    <lineage>
        <taxon>Bacteria</taxon>
        <taxon>Pseudomonadati</taxon>
        <taxon>Bacteroidota</taxon>
        <taxon>Flavobacteriia</taxon>
        <taxon>Flavobacteriales</taxon>
        <taxon>Flavobacteriaceae</taxon>
        <taxon>Christiangramia</taxon>
    </lineage>
</organism>
<dbReference type="InterPro" id="IPR025332">
    <property type="entry name" value="DUF4238"/>
</dbReference>
<accession>A0A9X1V5Q7</accession>
<keyword evidence="2" id="KW-1185">Reference proteome</keyword>
<dbReference type="Proteomes" id="UP001139226">
    <property type="component" value="Unassembled WGS sequence"/>
</dbReference>
<comment type="caution">
    <text evidence="1">The sequence shown here is derived from an EMBL/GenBank/DDBJ whole genome shotgun (WGS) entry which is preliminary data.</text>
</comment>
<reference evidence="1" key="1">
    <citation type="submission" date="2022-03" db="EMBL/GenBank/DDBJ databases">
        <title>Gramella crocea sp. nov., isolated from activated sludge of a seafood processing plant.</title>
        <authorList>
            <person name="Zhang X."/>
        </authorList>
    </citation>
    <scope>NUCLEOTIDE SEQUENCE</scope>
    <source>
        <strain evidence="1">YJ019</strain>
    </source>
</reference>
<evidence type="ECO:0000313" key="1">
    <source>
        <dbReference type="EMBL" id="MCH4824596.1"/>
    </source>
</evidence>
<proteinExistence type="predicted"/>
<name>A0A9X1V5Q7_9FLAO</name>
<gene>
    <name evidence="1" type="ORF">ML462_15590</name>
</gene>
<dbReference type="Pfam" id="PF14022">
    <property type="entry name" value="DUF4238"/>
    <property type="match status" value="1"/>
</dbReference>
<dbReference type="AlphaFoldDB" id="A0A9X1V5Q7"/>